<reference evidence="2" key="1">
    <citation type="submission" date="2025-08" db="UniProtKB">
        <authorList>
            <consortium name="RefSeq"/>
        </authorList>
    </citation>
    <scope>IDENTIFICATION</scope>
</reference>
<accession>A0ABM4CUM9</accession>
<dbReference type="GeneID" id="136087076"/>
<dbReference type="RefSeq" id="XP_065665654.1">
    <property type="nucleotide sequence ID" value="XM_065809582.1"/>
</dbReference>
<sequence length="404" mass="46336">MLLPPAYRSSLQAIQLLCLAKLCEIRKFGVTSLLEDLKSAINILKNGVVIKTSKGEKLIYGSLLFVLVNTLAAQNVGGFKEDEQERLDRVQELLLRTGRKKDAVYWSKKYGVNGDIMLANIPYFKLTKCLLHDPMYILLEGIIRFELRCMLKKFIFDKKYFKLDSLNRQLKQFPYSRREAADKPQLITVKDIESGGLRGQSAASTLTLINVLPFIIGVYIPEDDASWMNFFNLLKITLLCLSPMANENTANSLRCLIGTYNKNFVQIYSEESFIPKMQYLVHLPDQLFMFGPLQNYWCMRCEGKHALFKQQRFFNFKGLYKRGIVNKGYQIAQIHCDNSIPVLEFGLNLNVIPKDIELLASTSVTINGHEYAKDIVIVLSLRDDDIEFCPIDAIVVVNYNKYFI</sequence>
<gene>
    <name evidence="2" type="primary">LOC136087076</name>
</gene>
<keyword evidence="1" id="KW-1185">Reference proteome</keyword>
<proteinExistence type="predicted"/>
<evidence type="ECO:0000313" key="2">
    <source>
        <dbReference type="RefSeq" id="XP_065665654.1"/>
    </source>
</evidence>
<protein>
    <submittedName>
        <fullName evidence="2">Uncharacterized protein LOC136087076</fullName>
    </submittedName>
</protein>
<organism evidence="1 2">
    <name type="scientific">Hydra vulgaris</name>
    <name type="common">Hydra</name>
    <name type="synonym">Hydra attenuata</name>
    <dbReference type="NCBI Taxonomy" id="6087"/>
    <lineage>
        <taxon>Eukaryota</taxon>
        <taxon>Metazoa</taxon>
        <taxon>Cnidaria</taxon>
        <taxon>Hydrozoa</taxon>
        <taxon>Hydroidolina</taxon>
        <taxon>Anthoathecata</taxon>
        <taxon>Aplanulata</taxon>
        <taxon>Hydridae</taxon>
        <taxon>Hydra</taxon>
    </lineage>
</organism>
<name>A0ABM4CUM9_HYDVU</name>
<dbReference type="Proteomes" id="UP001652625">
    <property type="component" value="Chromosome 11"/>
</dbReference>
<evidence type="ECO:0000313" key="1">
    <source>
        <dbReference type="Proteomes" id="UP001652625"/>
    </source>
</evidence>